<evidence type="ECO:0000256" key="4">
    <source>
        <dbReference type="ARBA" id="ARBA00023125"/>
    </source>
</evidence>
<dbReference type="Pfam" id="PF01385">
    <property type="entry name" value="OrfB_IS605"/>
    <property type="match status" value="1"/>
</dbReference>
<evidence type="ECO:0000259" key="7">
    <source>
        <dbReference type="Pfam" id="PF07282"/>
    </source>
</evidence>
<comment type="similarity">
    <text evidence="2">In the N-terminal section; belongs to the transposase 2 family.</text>
</comment>
<sequence>MKQVVAVKLLPTAKQADALAATLLTANTAATWLSAKAKRDGQRSRTDLQRAHYRSVKAAGLSAQPALHVIRKVADAWKTRAANLEAGTYGPKDSTRYQRAANTPIRFRPDAAQPYDDRCLSWQYDTRTVSIWTTSGRLKGIRYTGSADQLETLQRYRQGETDLVRRDGMWFLYSTCEVPEPPLISPTRWIGVDLGLANIAVTNTGYRAAGRGLRRHREQQRELRRKLQAKGTKAAKRVLKRRRRKETRQATDINHRISKRIVVEAERTGRGIGLETLTGIRERVRLRKPQRATLHGWAFAQLSSFIAYKARRAGVPVVFVDACYTSQTCCQCGRVDRKSRASQSKFDCRSCGFVEHADVNASYNIAARAARMWECGAESAAPVPG</sequence>
<reference evidence="8 9" key="1">
    <citation type="submission" date="2020-01" db="EMBL/GenBank/DDBJ databases">
        <title>Genetics and antimicrobial susceptibilities of Nocardia species isolated from the soil; a comparison with species isolated from humans.</title>
        <authorList>
            <person name="Carrasco G."/>
            <person name="Monzon S."/>
            <person name="Sansegundo M."/>
            <person name="Garcia E."/>
            <person name="Garrido N."/>
            <person name="Medina M.J."/>
            <person name="Villalon P."/>
            <person name="Ramirez-Arocha A.C."/>
            <person name="Jimenez P."/>
            <person name="Cuesta I."/>
            <person name="Valdezate S."/>
        </authorList>
    </citation>
    <scope>NUCLEOTIDE SEQUENCE [LARGE SCALE GENOMIC DNA]</scope>
    <source>
        <strain evidence="8 9">CNM20110626</strain>
    </source>
</reference>
<dbReference type="GO" id="GO:0003677">
    <property type="term" value="F:DNA binding"/>
    <property type="evidence" value="ECO:0007669"/>
    <property type="project" value="UniProtKB-KW"/>
</dbReference>
<feature type="domain" description="Cas12f1-like TNB" evidence="7">
    <location>
        <begin position="299"/>
        <end position="365"/>
    </location>
</feature>
<dbReference type="PANTHER" id="PTHR30405:SF11">
    <property type="entry name" value="RNA-GUIDED DNA ENDONUCLEASE RV2885C-RELATED"/>
    <property type="match status" value="1"/>
</dbReference>
<comment type="caution">
    <text evidence="8">The sequence shown here is derived from an EMBL/GenBank/DDBJ whole genome shotgun (WGS) entry which is preliminary data.</text>
</comment>
<dbReference type="Pfam" id="PF07282">
    <property type="entry name" value="Cas12f1-like_TNB"/>
    <property type="match status" value="1"/>
</dbReference>
<evidence type="ECO:0000313" key="8">
    <source>
        <dbReference type="EMBL" id="NEW33134.1"/>
    </source>
</evidence>
<evidence type="ECO:0000256" key="1">
    <source>
        <dbReference type="ARBA" id="ARBA00008761"/>
    </source>
</evidence>
<dbReference type="InterPro" id="IPR051399">
    <property type="entry name" value="RNA-guided_DNA_endo/Transpos"/>
</dbReference>
<keyword evidence="5" id="KW-0233">DNA recombination</keyword>
<organism evidence="8 9">
    <name type="scientific">Nocardia cyriacigeorgica</name>
    <dbReference type="NCBI Taxonomy" id="135487"/>
    <lineage>
        <taxon>Bacteria</taxon>
        <taxon>Bacillati</taxon>
        <taxon>Actinomycetota</taxon>
        <taxon>Actinomycetes</taxon>
        <taxon>Mycobacteriales</taxon>
        <taxon>Nocardiaceae</taxon>
        <taxon>Nocardia</taxon>
    </lineage>
</organism>
<dbReference type="RefSeq" id="WP_163844257.1">
    <property type="nucleotide sequence ID" value="NZ_AP026979.1"/>
</dbReference>
<name>A0A6P1CP38_9NOCA</name>
<evidence type="ECO:0000256" key="5">
    <source>
        <dbReference type="ARBA" id="ARBA00023172"/>
    </source>
</evidence>
<feature type="domain" description="Probable transposase IS891/IS1136/IS1341" evidence="6">
    <location>
        <begin position="176"/>
        <end position="268"/>
    </location>
</feature>
<dbReference type="EMBL" id="JAAGVB010000014">
    <property type="protein sequence ID" value="NEW33134.1"/>
    <property type="molecule type" value="Genomic_DNA"/>
</dbReference>
<dbReference type="InterPro" id="IPR010095">
    <property type="entry name" value="Cas12f1-like_TNB"/>
</dbReference>
<dbReference type="GO" id="GO:0006310">
    <property type="term" value="P:DNA recombination"/>
    <property type="evidence" value="ECO:0007669"/>
    <property type="project" value="UniProtKB-KW"/>
</dbReference>
<comment type="similarity">
    <text evidence="1">In the C-terminal section; belongs to the transposase 35 family.</text>
</comment>
<dbReference type="GO" id="GO:0032196">
    <property type="term" value="P:transposition"/>
    <property type="evidence" value="ECO:0007669"/>
    <property type="project" value="UniProtKB-KW"/>
</dbReference>
<evidence type="ECO:0000256" key="2">
    <source>
        <dbReference type="ARBA" id="ARBA00011044"/>
    </source>
</evidence>
<dbReference type="PANTHER" id="PTHR30405">
    <property type="entry name" value="TRANSPOSASE"/>
    <property type="match status" value="1"/>
</dbReference>
<dbReference type="NCBIfam" id="NF040570">
    <property type="entry name" value="guided_TnpB"/>
    <property type="match status" value="1"/>
</dbReference>
<evidence type="ECO:0000259" key="6">
    <source>
        <dbReference type="Pfam" id="PF01385"/>
    </source>
</evidence>
<dbReference type="InterPro" id="IPR001959">
    <property type="entry name" value="Transposase"/>
</dbReference>
<evidence type="ECO:0000313" key="9">
    <source>
        <dbReference type="Proteomes" id="UP000471166"/>
    </source>
</evidence>
<evidence type="ECO:0000256" key="3">
    <source>
        <dbReference type="ARBA" id="ARBA00022578"/>
    </source>
</evidence>
<proteinExistence type="inferred from homology"/>
<keyword evidence="3" id="KW-0815">Transposition</keyword>
<dbReference type="NCBIfam" id="TIGR01766">
    <property type="entry name" value="IS200/IS605 family accessory protein TnpB-like domain"/>
    <property type="match status" value="1"/>
</dbReference>
<protein>
    <submittedName>
        <fullName evidence="8">IS200/IS605 family element transposase accessory protein TnpB</fullName>
    </submittedName>
</protein>
<dbReference type="AlphaFoldDB" id="A0A6P1CP38"/>
<accession>A0A6P1CP38</accession>
<gene>
    <name evidence="8" type="primary">tnpB</name>
    <name evidence="8" type="ORF">GV791_11290</name>
</gene>
<dbReference type="Proteomes" id="UP000471166">
    <property type="component" value="Unassembled WGS sequence"/>
</dbReference>
<keyword evidence="4" id="KW-0238">DNA-binding</keyword>